<dbReference type="Ensembl" id="ENSACIT00000009523.1">
    <property type="protein sequence ID" value="ENSACIP00000009247.1"/>
    <property type="gene ID" value="ENSACIG00000007251.1"/>
</dbReference>
<reference evidence="8" key="2">
    <citation type="submission" date="2025-09" db="UniProtKB">
        <authorList>
            <consortium name="Ensembl"/>
        </authorList>
    </citation>
    <scope>IDENTIFICATION</scope>
</reference>
<keyword evidence="1 6" id="KW-0732">Signal</keyword>
<reference evidence="8" key="1">
    <citation type="submission" date="2025-08" db="UniProtKB">
        <authorList>
            <consortium name="Ensembl"/>
        </authorList>
    </citation>
    <scope>IDENTIFICATION</scope>
</reference>
<keyword evidence="4" id="KW-0393">Immunoglobulin domain</keyword>
<sequence>MVSFQSSLLIHLFLCMFCSSSECKGEDKVIQPAGDVTAAEGDTVTLGCTFQTTDPTTGSDYFFWYRQYPGKPPELLISHTGTGAKLSDPVSGLRFHVSDDKKGMDLQISSAAVTDSAVYYCALRPTATGNSKTLYKNLWKLITVPIIARKRNPHAY</sequence>
<keyword evidence="9" id="KW-1185">Reference proteome</keyword>
<dbReference type="STRING" id="61819.ENSACIP00000009247"/>
<protein>
    <recommendedName>
        <fullName evidence="7">Ig-like domain-containing protein</fullName>
    </recommendedName>
</protein>
<evidence type="ECO:0000313" key="8">
    <source>
        <dbReference type="Ensembl" id="ENSACIP00000009247.1"/>
    </source>
</evidence>
<dbReference type="InterPro" id="IPR013783">
    <property type="entry name" value="Ig-like_fold"/>
</dbReference>
<dbReference type="InterPro" id="IPR013106">
    <property type="entry name" value="Ig_V-set"/>
</dbReference>
<evidence type="ECO:0000259" key="7">
    <source>
        <dbReference type="PROSITE" id="PS50835"/>
    </source>
</evidence>
<dbReference type="PANTHER" id="PTHR19367">
    <property type="entry name" value="T-CELL RECEPTOR ALPHA CHAIN V REGION"/>
    <property type="match status" value="1"/>
</dbReference>
<dbReference type="PROSITE" id="PS50835">
    <property type="entry name" value="IG_LIKE"/>
    <property type="match status" value="1"/>
</dbReference>
<dbReference type="GO" id="GO:0042101">
    <property type="term" value="C:T cell receptor complex"/>
    <property type="evidence" value="ECO:0007669"/>
    <property type="project" value="UniProtKB-KW"/>
</dbReference>
<dbReference type="SMART" id="SM00409">
    <property type="entry name" value="IG"/>
    <property type="match status" value="1"/>
</dbReference>
<dbReference type="AlphaFoldDB" id="A0A3Q0RG83"/>
<feature type="signal peptide" evidence="6">
    <location>
        <begin position="1"/>
        <end position="23"/>
    </location>
</feature>
<dbReference type="InterPro" id="IPR051287">
    <property type="entry name" value="TCR_variable_region"/>
</dbReference>
<dbReference type="GeneTree" id="ENSGT01030000234557"/>
<dbReference type="GO" id="GO:0002250">
    <property type="term" value="P:adaptive immune response"/>
    <property type="evidence" value="ECO:0007669"/>
    <property type="project" value="UniProtKB-KW"/>
</dbReference>
<evidence type="ECO:0000256" key="2">
    <source>
        <dbReference type="ARBA" id="ARBA00023130"/>
    </source>
</evidence>
<dbReference type="OMA" id="HPTEECM"/>
<feature type="chain" id="PRO_5018554450" description="Ig-like domain-containing protein" evidence="6">
    <location>
        <begin position="24"/>
        <end position="156"/>
    </location>
</feature>
<organism evidence="8 9">
    <name type="scientific">Amphilophus citrinellus</name>
    <name type="common">Midas cichlid</name>
    <name type="synonym">Cichlasoma citrinellum</name>
    <dbReference type="NCBI Taxonomy" id="61819"/>
    <lineage>
        <taxon>Eukaryota</taxon>
        <taxon>Metazoa</taxon>
        <taxon>Chordata</taxon>
        <taxon>Craniata</taxon>
        <taxon>Vertebrata</taxon>
        <taxon>Euteleostomi</taxon>
        <taxon>Actinopterygii</taxon>
        <taxon>Neopterygii</taxon>
        <taxon>Teleostei</taxon>
        <taxon>Neoteleostei</taxon>
        <taxon>Acanthomorphata</taxon>
        <taxon>Ovalentaria</taxon>
        <taxon>Cichlomorphae</taxon>
        <taxon>Cichliformes</taxon>
        <taxon>Cichlidae</taxon>
        <taxon>New World cichlids</taxon>
        <taxon>Cichlasomatinae</taxon>
        <taxon>Heroini</taxon>
        <taxon>Amphilophus</taxon>
    </lineage>
</organism>
<dbReference type="SUPFAM" id="SSF48726">
    <property type="entry name" value="Immunoglobulin"/>
    <property type="match status" value="1"/>
</dbReference>
<dbReference type="Gene3D" id="2.60.40.10">
    <property type="entry name" value="Immunoglobulins"/>
    <property type="match status" value="1"/>
</dbReference>
<evidence type="ECO:0000256" key="4">
    <source>
        <dbReference type="ARBA" id="ARBA00023319"/>
    </source>
</evidence>
<evidence type="ECO:0000256" key="3">
    <source>
        <dbReference type="ARBA" id="ARBA00023170"/>
    </source>
</evidence>
<dbReference type="Pfam" id="PF07686">
    <property type="entry name" value="V-set"/>
    <property type="match status" value="1"/>
</dbReference>
<dbReference type="Proteomes" id="UP000261340">
    <property type="component" value="Unplaced"/>
</dbReference>
<evidence type="ECO:0000256" key="6">
    <source>
        <dbReference type="SAM" id="SignalP"/>
    </source>
</evidence>
<dbReference type="PANTHER" id="PTHR19367:SF18">
    <property type="entry name" value="T CELL RECEPTOR ALPHA VARIABLE 16"/>
    <property type="match status" value="1"/>
</dbReference>
<feature type="domain" description="Ig-like" evidence="7">
    <location>
        <begin position="27"/>
        <end position="135"/>
    </location>
</feature>
<name>A0A3Q0RG83_AMPCI</name>
<keyword evidence="2" id="KW-1064">Adaptive immunity</keyword>
<keyword evidence="5" id="KW-1279">T cell receptor</keyword>
<dbReference type="InterPro" id="IPR007110">
    <property type="entry name" value="Ig-like_dom"/>
</dbReference>
<accession>A0A3Q0RG83</accession>
<evidence type="ECO:0000256" key="5">
    <source>
        <dbReference type="ARBA" id="ARBA00043266"/>
    </source>
</evidence>
<evidence type="ECO:0000313" key="9">
    <source>
        <dbReference type="Proteomes" id="UP000261340"/>
    </source>
</evidence>
<dbReference type="SMART" id="SM00406">
    <property type="entry name" value="IGv"/>
    <property type="match status" value="1"/>
</dbReference>
<keyword evidence="3" id="KW-0675">Receptor</keyword>
<keyword evidence="5" id="KW-0391">Immunity</keyword>
<dbReference type="InterPro" id="IPR036179">
    <property type="entry name" value="Ig-like_dom_sf"/>
</dbReference>
<dbReference type="InterPro" id="IPR003599">
    <property type="entry name" value="Ig_sub"/>
</dbReference>
<evidence type="ECO:0000256" key="1">
    <source>
        <dbReference type="ARBA" id="ARBA00022729"/>
    </source>
</evidence>
<proteinExistence type="predicted"/>